<evidence type="ECO:0000256" key="4">
    <source>
        <dbReference type="ARBA" id="ARBA00022857"/>
    </source>
</evidence>
<dbReference type="Gene3D" id="3.50.50.60">
    <property type="entry name" value="FAD/NAD(P)-binding domain"/>
    <property type="match status" value="3"/>
</dbReference>
<dbReference type="PROSITE" id="PS51257">
    <property type="entry name" value="PROKAR_LIPOPROTEIN"/>
    <property type="match status" value="1"/>
</dbReference>
<gene>
    <name evidence="7" type="ORF">RHGRI_013280</name>
</gene>
<keyword evidence="3 6" id="KW-0274">FAD</keyword>
<comment type="cofactor">
    <cofactor evidence="6">
        <name>FAD</name>
        <dbReference type="ChEBI" id="CHEBI:57692"/>
    </cofactor>
</comment>
<dbReference type="EMBL" id="JACTNZ010000005">
    <property type="protein sequence ID" value="KAG5547531.1"/>
    <property type="molecule type" value="Genomic_DNA"/>
</dbReference>
<evidence type="ECO:0000313" key="8">
    <source>
        <dbReference type="Proteomes" id="UP000823749"/>
    </source>
</evidence>
<organism evidence="7 8">
    <name type="scientific">Rhododendron griersonianum</name>
    <dbReference type="NCBI Taxonomy" id="479676"/>
    <lineage>
        <taxon>Eukaryota</taxon>
        <taxon>Viridiplantae</taxon>
        <taxon>Streptophyta</taxon>
        <taxon>Embryophyta</taxon>
        <taxon>Tracheophyta</taxon>
        <taxon>Spermatophyta</taxon>
        <taxon>Magnoliopsida</taxon>
        <taxon>eudicotyledons</taxon>
        <taxon>Gunneridae</taxon>
        <taxon>Pentapetalae</taxon>
        <taxon>asterids</taxon>
        <taxon>Ericales</taxon>
        <taxon>Ericaceae</taxon>
        <taxon>Ericoideae</taxon>
        <taxon>Rhodoreae</taxon>
        <taxon>Rhododendron</taxon>
    </lineage>
</organism>
<comment type="similarity">
    <text evidence="1 6">Belongs to the FMO family.</text>
</comment>
<dbReference type="InterPro" id="IPR050346">
    <property type="entry name" value="FMO-like"/>
</dbReference>
<keyword evidence="8" id="KW-1185">Reference proteome</keyword>
<sequence length="559" mass="62206">MERKVAIIGAGISGLLACKYALSKGHRPTVFEAQSGLGGVWTKTVEITKLQIPKPFYQFSDFPWPDSVTEVFPDQNQVLEYIDSYARQFDLLHHIRFDTKVVSIDYEGASSEVQQAWALWGGTGEPFDSKGGKCGDGGVVEWWWWSSGGGGGGSGGAGGGDVVVEEWWWWSGVDGGSGGGGVVMVVVVVCQFDFVIICVGRFSGIPNIPEFPQGKGPEVFQGKVIHSMDYAAMDYATAKELVKGKRVAVVGLQKSALDIAMECSTANGMDLPCTVIYRTEHWNIPDFQPWGVPLAYLYLNRFSELSIHKPGEGPLLSLLATLLSPLRWAFSKFVESHVKHKLKLVKFGMVPKHSFLQELSSCLTSTVPDDFYNRVEKGSIRLKKAPSFSFCKEGILIDGKTETLKADLVILATGFNGVKKLQDIFASSSFQDQIAGSPDKTVPLYRECIHPRIPQLAVIGFSESFANLYTSEMRCRWLAELLDGTFKLPSIKEMEKDIAEWDEYMKQYSDKNYRRSCIGALHIWYNDQLCKDMGWNPKRKKGFVAELFEPYSPMDYACP</sequence>
<evidence type="ECO:0000256" key="1">
    <source>
        <dbReference type="ARBA" id="ARBA00009183"/>
    </source>
</evidence>
<dbReference type="Proteomes" id="UP000823749">
    <property type="component" value="Chromosome 5"/>
</dbReference>
<keyword evidence="5 6" id="KW-0560">Oxidoreductase</keyword>
<proteinExistence type="inferred from homology"/>
<evidence type="ECO:0000256" key="5">
    <source>
        <dbReference type="ARBA" id="ARBA00023002"/>
    </source>
</evidence>
<dbReference type="PIRSF" id="PIRSF000332">
    <property type="entry name" value="FMO"/>
    <property type="match status" value="1"/>
</dbReference>
<dbReference type="PANTHER" id="PTHR23023">
    <property type="entry name" value="DIMETHYLANILINE MONOOXYGENASE"/>
    <property type="match status" value="1"/>
</dbReference>
<dbReference type="InterPro" id="IPR020946">
    <property type="entry name" value="Flavin_mOase-like"/>
</dbReference>
<keyword evidence="2 6" id="KW-0285">Flavoprotein</keyword>
<dbReference type="InterPro" id="IPR000960">
    <property type="entry name" value="Flavin_mOase"/>
</dbReference>
<keyword evidence="6" id="KW-0503">Monooxygenase</keyword>
<reference evidence="7" key="1">
    <citation type="submission" date="2020-08" db="EMBL/GenBank/DDBJ databases">
        <title>Plant Genome Project.</title>
        <authorList>
            <person name="Zhang R.-G."/>
        </authorList>
    </citation>
    <scope>NUCLEOTIDE SEQUENCE</scope>
    <source>
        <strain evidence="7">WSP0</strain>
        <tissue evidence="7">Leaf</tissue>
    </source>
</reference>
<comment type="caution">
    <text evidence="7">The sequence shown here is derived from an EMBL/GenBank/DDBJ whole genome shotgun (WGS) entry which is preliminary data.</text>
</comment>
<dbReference type="AlphaFoldDB" id="A0AAV6K504"/>
<dbReference type="FunFam" id="3.50.50.60:FF:000403">
    <property type="entry name" value="Flavin-containing monooxygenase"/>
    <property type="match status" value="1"/>
</dbReference>
<evidence type="ECO:0000256" key="2">
    <source>
        <dbReference type="ARBA" id="ARBA00022630"/>
    </source>
</evidence>
<dbReference type="FunFam" id="3.50.50.60:FF:000226">
    <property type="entry name" value="Flavin-containing monooxygenase"/>
    <property type="match status" value="1"/>
</dbReference>
<evidence type="ECO:0000256" key="3">
    <source>
        <dbReference type="ARBA" id="ARBA00022827"/>
    </source>
</evidence>
<dbReference type="EC" id="1.-.-.-" evidence="6"/>
<protein>
    <recommendedName>
        <fullName evidence="6">Flavin-containing monooxygenase</fullName>
        <ecNumber evidence="6">1.-.-.-</ecNumber>
    </recommendedName>
</protein>
<dbReference type="GO" id="GO:0004499">
    <property type="term" value="F:N,N-dimethylaniline monooxygenase activity"/>
    <property type="evidence" value="ECO:0007669"/>
    <property type="project" value="InterPro"/>
</dbReference>
<accession>A0AAV6K504</accession>
<name>A0AAV6K504_9ERIC</name>
<dbReference type="FunFam" id="3.50.50.60:FF:000440">
    <property type="entry name" value="Flavin-containing monooxygenase"/>
    <property type="match status" value="1"/>
</dbReference>
<dbReference type="SUPFAM" id="SSF51905">
    <property type="entry name" value="FAD/NAD(P)-binding domain"/>
    <property type="match status" value="2"/>
</dbReference>
<dbReference type="Pfam" id="PF00743">
    <property type="entry name" value="FMO-like"/>
    <property type="match status" value="2"/>
</dbReference>
<keyword evidence="4" id="KW-0521">NADP</keyword>
<evidence type="ECO:0000313" key="7">
    <source>
        <dbReference type="EMBL" id="KAG5547531.1"/>
    </source>
</evidence>
<dbReference type="GO" id="GO:0050661">
    <property type="term" value="F:NADP binding"/>
    <property type="evidence" value="ECO:0007669"/>
    <property type="project" value="InterPro"/>
</dbReference>
<dbReference type="GO" id="GO:0050660">
    <property type="term" value="F:flavin adenine dinucleotide binding"/>
    <property type="evidence" value="ECO:0007669"/>
    <property type="project" value="InterPro"/>
</dbReference>
<dbReference type="InterPro" id="IPR036188">
    <property type="entry name" value="FAD/NAD-bd_sf"/>
</dbReference>
<evidence type="ECO:0000256" key="6">
    <source>
        <dbReference type="RuleBase" id="RU361177"/>
    </source>
</evidence>